<dbReference type="GO" id="GO:0005737">
    <property type="term" value="C:cytoplasm"/>
    <property type="evidence" value="ECO:0007669"/>
    <property type="project" value="UniProtKB-SubCell"/>
</dbReference>
<dbReference type="GO" id="GO:0046872">
    <property type="term" value="F:metal ion binding"/>
    <property type="evidence" value="ECO:0007669"/>
    <property type="project" value="UniProtKB-KW"/>
</dbReference>
<keyword evidence="8" id="KW-0479">Metal-binding</keyword>
<proteinExistence type="inferred from homology"/>
<comment type="cofactor">
    <cofactor evidence="1">
        <name>a divalent metal cation</name>
        <dbReference type="ChEBI" id="CHEBI:60240"/>
    </cofactor>
</comment>
<dbReference type="InterPro" id="IPR037518">
    <property type="entry name" value="MPN"/>
</dbReference>
<organism evidence="16 17">
    <name type="scientific">Loxodonta africana</name>
    <name type="common">African elephant</name>
    <dbReference type="NCBI Taxonomy" id="9785"/>
    <lineage>
        <taxon>Eukaryota</taxon>
        <taxon>Metazoa</taxon>
        <taxon>Chordata</taxon>
        <taxon>Craniata</taxon>
        <taxon>Vertebrata</taxon>
        <taxon>Euteleostomi</taxon>
        <taxon>Mammalia</taxon>
        <taxon>Eutheria</taxon>
        <taxon>Afrotheria</taxon>
        <taxon>Proboscidea</taxon>
        <taxon>Elephantidae</taxon>
        <taxon>Loxodonta</taxon>
    </lineage>
</organism>
<dbReference type="GO" id="GO:0008180">
    <property type="term" value="C:COP9 signalosome"/>
    <property type="evidence" value="ECO:0007669"/>
    <property type="project" value="UniProtKB-KW"/>
</dbReference>
<dbReference type="GO" id="GO:0008237">
    <property type="term" value="F:metallopeptidase activity"/>
    <property type="evidence" value="ECO:0007669"/>
    <property type="project" value="UniProtKB-KW"/>
</dbReference>
<evidence type="ECO:0000256" key="10">
    <source>
        <dbReference type="ARBA" id="ARBA00022801"/>
    </source>
</evidence>
<dbReference type="GO" id="GO:0006508">
    <property type="term" value="P:proteolysis"/>
    <property type="evidence" value="ECO:0007669"/>
    <property type="project" value="UniProtKB-KW"/>
</dbReference>
<evidence type="ECO:0000256" key="11">
    <source>
        <dbReference type="ARBA" id="ARBA00022833"/>
    </source>
</evidence>
<keyword evidence="17" id="KW-1185">Reference proteome</keyword>
<dbReference type="OMA" id="FAINCKQ"/>
<keyword evidence="9" id="KW-0736">Signalosome</keyword>
<dbReference type="HOGENOM" id="CLU_053034_2_1_1"/>
<dbReference type="InterPro" id="IPR000555">
    <property type="entry name" value="JAMM/MPN+_dom"/>
</dbReference>
<dbReference type="SMART" id="SM00232">
    <property type="entry name" value="JAB_MPN"/>
    <property type="match status" value="1"/>
</dbReference>
<name>G3UH41_LOXAF</name>
<reference evidence="16" key="3">
    <citation type="submission" date="2025-09" db="UniProtKB">
        <authorList>
            <consortium name="Ensembl"/>
        </authorList>
    </citation>
    <scope>IDENTIFICATION</scope>
    <source>
        <strain evidence="16">Isolate ISIS603380</strain>
    </source>
</reference>
<keyword evidence="13" id="KW-0539">Nucleus</keyword>
<dbReference type="GeneTree" id="ENSGT00550000074850"/>
<keyword evidence="11" id="KW-0862">Zinc</keyword>
<evidence type="ECO:0000256" key="4">
    <source>
        <dbReference type="ARBA" id="ARBA00006008"/>
    </source>
</evidence>
<evidence type="ECO:0000313" key="17">
    <source>
        <dbReference type="Proteomes" id="UP000007646"/>
    </source>
</evidence>
<evidence type="ECO:0000256" key="7">
    <source>
        <dbReference type="ARBA" id="ARBA00022670"/>
    </source>
</evidence>
<dbReference type="Proteomes" id="UP000007646">
    <property type="component" value="Unassembled WGS sequence"/>
</dbReference>
<dbReference type="InterPro" id="IPR050242">
    <property type="entry name" value="JAMM_MPN+_peptidase_M67A"/>
</dbReference>
<reference evidence="16" key="2">
    <citation type="submission" date="2025-08" db="UniProtKB">
        <authorList>
            <consortium name="Ensembl"/>
        </authorList>
    </citation>
    <scope>IDENTIFICATION</scope>
    <source>
        <strain evidence="16">Isolate ISIS603380</strain>
    </source>
</reference>
<dbReference type="MEROPS" id="M67.A01"/>
<dbReference type="Gene3D" id="3.40.140.10">
    <property type="entry name" value="Cytidine Deaminase, domain 2"/>
    <property type="match status" value="1"/>
</dbReference>
<dbReference type="eggNOG" id="KOG1554">
    <property type="taxonomic scope" value="Eukaryota"/>
</dbReference>
<feature type="domain" description="MPN" evidence="15">
    <location>
        <begin position="1"/>
        <end position="107"/>
    </location>
</feature>
<keyword evidence="6" id="KW-0963">Cytoplasm</keyword>
<keyword evidence="10" id="KW-0378">Hydrolase</keyword>
<evidence type="ECO:0000256" key="2">
    <source>
        <dbReference type="ARBA" id="ARBA00004123"/>
    </source>
</evidence>
<evidence type="ECO:0000256" key="6">
    <source>
        <dbReference type="ARBA" id="ARBA00022490"/>
    </source>
</evidence>
<evidence type="ECO:0000256" key="3">
    <source>
        <dbReference type="ARBA" id="ARBA00004496"/>
    </source>
</evidence>
<keyword evidence="7" id="KW-0645">Protease</keyword>
<evidence type="ECO:0000256" key="5">
    <source>
        <dbReference type="ARBA" id="ARBA00014880"/>
    </source>
</evidence>
<evidence type="ECO:0000256" key="12">
    <source>
        <dbReference type="ARBA" id="ARBA00023049"/>
    </source>
</evidence>
<comment type="similarity">
    <text evidence="4">Belongs to the peptidase M67A family. CSN5 subfamily.</text>
</comment>
<protein>
    <recommendedName>
        <fullName evidence="5">COP9 signalosome complex subunit 5</fullName>
    </recommendedName>
    <alternativeName>
        <fullName evidence="14">Jun activation domain-binding protein 1</fullName>
    </alternativeName>
</protein>
<evidence type="ECO:0000259" key="15">
    <source>
        <dbReference type="PROSITE" id="PS50249"/>
    </source>
</evidence>
<dbReference type="FunFam" id="3.40.140.10:FF:000203">
    <property type="entry name" value="COP9 signalosome complex subunit 5"/>
    <property type="match status" value="1"/>
</dbReference>
<evidence type="ECO:0000256" key="8">
    <source>
        <dbReference type="ARBA" id="ARBA00022723"/>
    </source>
</evidence>
<accession>G3UH41</accession>
<evidence type="ECO:0000256" key="14">
    <source>
        <dbReference type="ARBA" id="ARBA00076748"/>
    </source>
</evidence>
<dbReference type="Pfam" id="PF01398">
    <property type="entry name" value="JAB"/>
    <property type="match status" value="1"/>
</dbReference>
<evidence type="ECO:0000256" key="1">
    <source>
        <dbReference type="ARBA" id="ARBA00001968"/>
    </source>
</evidence>
<dbReference type="SUPFAM" id="SSF102712">
    <property type="entry name" value="JAB1/MPN domain"/>
    <property type="match status" value="1"/>
</dbReference>
<evidence type="ECO:0000313" key="16">
    <source>
        <dbReference type="Ensembl" id="ENSLAFP00000027149.1"/>
    </source>
</evidence>
<dbReference type="AlphaFoldDB" id="G3UH41"/>
<evidence type="ECO:0000256" key="9">
    <source>
        <dbReference type="ARBA" id="ARBA00022790"/>
    </source>
</evidence>
<dbReference type="InParanoid" id="G3UH41"/>
<dbReference type="Ensembl" id="ENSLAFT00000032921.1">
    <property type="protein sequence ID" value="ENSLAFP00000027149.1"/>
    <property type="gene ID" value="ENSLAFG00000031858.1"/>
</dbReference>
<comment type="subcellular location">
    <subcellularLocation>
        <location evidence="3">Cytoplasm</location>
    </subcellularLocation>
    <subcellularLocation>
        <location evidence="2">Nucleus</location>
    </subcellularLocation>
</comment>
<dbReference type="STRING" id="9785.ENSLAFP00000027149"/>
<keyword evidence="12" id="KW-0482">Metalloprotease</keyword>
<dbReference type="PROSITE" id="PS50249">
    <property type="entry name" value="MPN"/>
    <property type="match status" value="1"/>
</dbReference>
<sequence length="203" mass="22484">NLELMGLMLGNVDGETIIITDSFALPVGGTKTVNVQDAALELKLLCHPGTCSYNATGWYHSHPLYGCWLSGIDVSTQMLQEPFVAVVIDPTRTGKVNLGAITTYSKGYKLRDEGPSVYQTILFTKIENFAINCKQYFALDHKWLELLWNKYWVNMLSSSCLFTNINYTTGQAFGSSEKLELGLGLETHGQKSVAKLAKATQEF</sequence>
<reference evidence="16 17" key="1">
    <citation type="submission" date="2009-06" db="EMBL/GenBank/DDBJ databases">
        <title>The Genome Sequence of Loxodonta africana (African elephant).</title>
        <authorList>
            <person name="Di Palma F."/>
            <person name="Heiman D."/>
            <person name="Young S."/>
            <person name="Johnson J."/>
            <person name="Lander E.S."/>
            <person name="Lindblad-Toh K."/>
        </authorList>
    </citation>
    <scope>NUCLEOTIDE SEQUENCE [LARGE SCALE GENOMIC DNA]</scope>
    <source>
        <strain evidence="16 17">Isolate ISIS603380</strain>
    </source>
</reference>
<evidence type="ECO:0000256" key="13">
    <source>
        <dbReference type="ARBA" id="ARBA00023242"/>
    </source>
</evidence>
<dbReference type="PANTHER" id="PTHR10410">
    <property type="entry name" value="EUKARYOTIC TRANSLATION INITIATION FACTOR 3 -RELATED"/>
    <property type="match status" value="1"/>
</dbReference>